<proteinExistence type="predicted"/>
<feature type="non-terminal residue" evidence="1">
    <location>
        <position position="29"/>
    </location>
</feature>
<evidence type="ECO:0000313" key="2">
    <source>
        <dbReference type="Proteomes" id="UP001152484"/>
    </source>
</evidence>
<sequence>MLCRHWATDPAFFMRSETAKANWNSEKAK</sequence>
<dbReference type="Proteomes" id="UP001152484">
    <property type="component" value="Unassembled WGS sequence"/>
</dbReference>
<organism evidence="1 2">
    <name type="scientific">Cuscuta europaea</name>
    <name type="common">European dodder</name>
    <dbReference type="NCBI Taxonomy" id="41803"/>
    <lineage>
        <taxon>Eukaryota</taxon>
        <taxon>Viridiplantae</taxon>
        <taxon>Streptophyta</taxon>
        <taxon>Embryophyta</taxon>
        <taxon>Tracheophyta</taxon>
        <taxon>Spermatophyta</taxon>
        <taxon>Magnoliopsida</taxon>
        <taxon>eudicotyledons</taxon>
        <taxon>Gunneridae</taxon>
        <taxon>Pentapetalae</taxon>
        <taxon>asterids</taxon>
        <taxon>lamiids</taxon>
        <taxon>Solanales</taxon>
        <taxon>Convolvulaceae</taxon>
        <taxon>Cuscuteae</taxon>
        <taxon>Cuscuta</taxon>
        <taxon>Cuscuta subgen. Cuscuta</taxon>
    </lineage>
</organism>
<evidence type="ECO:0000313" key="1">
    <source>
        <dbReference type="EMBL" id="CAH9083668.1"/>
    </source>
</evidence>
<reference evidence="1" key="1">
    <citation type="submission" date="2022-07" db="EMBL/GenBank/DDBJ databases">
        <authorList>
            <person name="Macas J."/>
            <person name="Novak P."/>
            <person name="Neumann P."/>
        </authorList>
    </citation>
    <scope>NUCLEOTIDE SEQUENCE</scope>
</reference>
<protein>
    <submittedName>
        <fullName evidence="1">Uncharacterized protein</fullName>
    </submittedName>
</protein>
<keyword evidence="2" id="KW-1185">Reference proteome</keyword>
<name>A0A9P0Z2E7_CUSEU</name>
<dbReference type="EMBL" id="CAMAPE010000017">
    <property type="protein sequence ID" value="CAH9083668.1"/>
    <property type="molecule type" value="Genomic_DNA"/>
</dbReference>
<comment type="caution">
    <text evidence="1">The sequence shown here is derived from an EMBL/GenBank/DDBJ whole genome shotgun (WGS) entry which is preliminary data.</text>
</comment>
<accession>A0A9P0Z2E7</accession>
<dbReference type="AlphaFoldDB" id="A0A9P0Z2E7"/>
<gene>
    <name evidence="1" type="ORF">CEURO_LOCUS8707</name>
</gene>